<evidence type="ECO:0000313" key="2">
    <source>
        <dbReference type="EMBL" id="MBE4855523.1"/>
    </source>
</evidence>
<accession>A0ABR9Q9T4</accession>
<reference evidence="2 3" key="1">
    <citation type="submission" date="2020-10" db="EMBL/GenBank/DDBJ databases">
        <title>High risk of septic shock deaths with Enterobacter bugandensis among Enterobacter cloacae complex isolates that physiologically colonize newborns in neonatal intensive care unit bis.</title>
        <authorList>
            <person name="Girlich D."/>
            <person name="Ouzani S."/>
            <person name="Emeraud C."/>
            <person name="Bonnin R.A."/>
            <person name="Gauthier L."/>
            <person name="Le Sache N."/>
            <person name="Mokhtari M."/>
            <person name="Langlois I."/>
            <person name="Begasse C."/>
            <person name="Arangia N."/>
            <person name="Fournier S."/>
            <person name="Fortineau N."/>
            <person name="Naas T."/>
            <person name="Dortet L."/>
        </authorList>
    </citation>
    <scope>NUCLEOTIDE SEQUENCE [LARGE SCALE GENOMIC DNA]</scope>
    <source>
        <strain evidence="2 3">P40RS</strain>
    </source>
</reference>
<evidence type="ECO:0000256" key="1">
    <source>
        <dbReference type="SAM" id="Phobius"/>
    </source>
</evidence>
<dbReference type="Proteomes" id="UP001296720">
    <property type="component" value="Unassembled WGS sequence"/>
</dbReference>
<comment type="caution">
    <text evidence="2">The sequence shown here is derived from an EMBL/GenBank/DDBJ whole genome shotgun (WGS) entry which is preliminary data.</text>
</comment>
<gene>
    <name evidence="2" type="ORF">IM311_15775</name>
</gene>
<keyword evidence="1" id="KW-1133">Transmembrane helix</keyword>
<keyword evidence="3" id="KW-1185">Reference proteome</keyword>
<keyword evidence="1" id="KW-0472">Membrane</keyword>
<protein>
    <submittedName>
        <fullName evidence="2">Uncharacterized protein</fullName>
    </submittedName>
</protein>
<dbReference type="EMBL" id="JADBRO010000016">
    <property type="protein sequence ID" value="MBE4855523.1"/>
    <property type="molecule type" value="Genomic_DNA"/>
</dbReference>
<name>A0ABR9Q9T4_9ENTR</name>
<keyword evidence="1" id="KW-0812">Transmembrane</keyword>
<sequence>MNSEQPVSLSELKFRLLELNYNADIPFSVIEKKDKLIASWKIVDAKWIELFGIGGLKKQYELTLRFDEEKSLVSYREKSIDIETEINAERCGFKKEVRWGSRKEFSFGKSWGIKTDGTIGEQYSYKFSTSDIKNPVFNAIEKSGWKLKKSLADKYGTRLVWLIFIAVVLLVTVYYLF</sequence>
<proteinExistence type="predicted"/>
<feature type="transmembrane region" description="Helical" evidence="1">
    <location>
        <begin position="155"/>
        <end position="176"/>
    </location>
</feature>
<organism evidence="2 3">
    <name type="scientific">Enterobacter pasteurii</name>
    <dbReference type="NCBI Taxonomy" id="3029761"/>
    <lineage>
        <taxon>Bacteria</taxon>
        <taxon>Pseudomonadati</taxon>
        <taxon>Pseudomonadota</taxon>
        <taxon>Gammaproteobacteria</taxon>
        <taxon>Enterobacterales</taxon>
        <taxon>Enterobacteriaceae</taxon>
        <taxon>Enterobacter</taxon>
        <taxon>Enterobacter cloacae complex</taxon>
    </lineage>
</organism>
<dbReference type="RefSeq" id="WP_193354714.1">
    <property type="nucleotide sequence ID" value="NZ_JADBRO010000016.1"/>
</dbReference>
<evidence type="ECO:0000313" key="3">
    <source>
        <dbReference type="Proteomes" id="UP001296720"/>
    </source>
</evidence>